<dbReference type="PANTHER" id="PTHR10218">
    <property type="entry name" value="GTP-BINDING PROTEIN ALPHA SUBUNIT"/>
    <property type="match status" value="1"/>
</dbReference>
<comment type="caution">
    <text evidence="6">The sequence shown here is derived from an EMBL/GenBank/DDBJ whole genome shotgun (WGS) entry which is preliminary data.</text>
</comment>
<reference evidence="6" key="1">
    <citation type="submission" date="2022-07" db="EMBL/GenBank/DDBJ databases">
        <authorList>
            <person name="Trinca V."/>
            <person name="Uliana J.V.C."/>
            <person name="Torres T.T."/>
            <person name="Ward R.J."/>
            <person name="Monesi N."/>
        </authorList>
    </citation>
    <scope>NUCLEOTIDE SEQUENCE</scope>
    <source>
        <strain evidence="6">HSMRA1968</strain>
        <tissue evidence="6">Whole embryos</tissue>
    </source>
</reference>
<gene>
    <name evidence="6" type="primary">cta_1</name>
    <name evidence="6" type="ORF">Bhyg_01110</name>
</gene>
<dbReference type="Gene3D" id="3.40.50.300">
    <property type="entry name" value="P-loop containing nucleotide triphosphate hydrolases"/>
    <property type="match status" value="1"/>
</dbReference>
<feature type="non-terminal residue" evidence="6">
    <location>
        <position position="85"/>
    </location>
</feature>
<dbReference type="InterPro" id="IPR001019">
    <property type="entry name" value="Gprotein_alpha_su"/>
</dbReference>
<dbReference type="GO" id="GO:0005525">
    <property type="term" value="F:GTP binding"/>
    <property type="evidence" value="ECO:0007669"/>
    <property type="project" value="UniProtKB-KW"/>
</dbReference>
<dbReference type="EMBL" id="WJQU01000001">
    <property type="protein sequence ID" value="KAJ6645901.1"/>
    <property type="molecule type" value="Genomic_DNA"/>
</dbReference>
<dbReference type="GO" id="GO:0031683">
    <property type="term" value="F:G-protein beta/gamma-subunit complex binding"/>
    <property type="evidence" value="ECO:0007669"/>
    <property type="project" value="InterPro"/>
</dbReference>
<protein>
    <submittedName>
        <fullName evidence="6">Guanine nucleotide-binding protein subunit alpha like</fullName>
    </submittedName>
</protein>
<feature type="binding site" evidence="5">
    <location>
        <position position="57"/>
    </location>
    <ligand>
        <name>GTP</name>
        <dbReference type="ChEBI" id="CHEBI:37565"/>
    </ligand>
</feature>
<dbReference type="GO" id="GO:0031526">
    <property type="term" value="C:brush border membrane"/>
    <property type="evidence" value="ECO:0007669"/>
    <property type="project" value="TreeGrafter"/>
</dbReference>
<dbReference type="GO" id="GO:0005737">
    <property type="term" value="C:cytoplasm"/>
    <property type="evidence" value="ECO:0007669"/>
    <property type="project" value="TreeGrafter"/>
</dbReference>
<keyword evidence="4" id="KW-0807">Transducer</keyword>
<dbReference type="GO" id="GO:0007266">
    <property type="term" value="P:Rho protein signal transduction"/>
    <property type="evidence" value="ECO:0007669"/>
    <property type="project" value="TreeGrafter"/>
</dbReference>
<dbReference type="InterPro" id="IPR027417">
    <property type="entry name" value="P-loop_NTPase"/>
</dbReference>
<dbReference type="SUPFAM" id="SSF52540">
    <property type="entry name" value="P-loop containing nucleoside triphosphate hydrolases"/>
    <property type="match status" value="1"/>
</dbReference>
<keyword evidence="7" id="KW-1185">Reference proteome</keyword>
<dbReference type="AlphaFoldDB" id="A0A9Q0NAK8"/>
<evidence type="ECO:0000256" key="5">
    <source>
        <dbReference type="PIRSR" id="PIRSR601019-1"/>
    </source>
</evidence>
<evidence type="ECO:0000256" key="2">
    <source>
        <dbReference type="ARBA" id="ARBA00022741"/>
    </source>
</evidence>
<dbReference type="GO" id="GO:0007188">
    <property type="term" value="P:adenylate cyclase-modulating G protein-coupled receptor signaling pathway"/>
    <property type="evidence" value="ECO:0007669"/>
    <property type="project" value="TreeGrafter"/>
</dbReference>
<proteinExistence type="predicted"/>
<feature type="non-terminal residue" evidence="6">
    <location>
        <position position="1"/>
    </location>
</feature>
<accession>A0A9Q0NAK8</accession>
<dbReference type="GO" id="GO:0031752">
    <property type="term" value="F:D5 dopamine receptor binding"/>
    <property type="evidence" value="ECO:0007669"/>
    <property type="project" value="TreeGrafter"/>
</dbReference>
<dbReference type="GO" id="GO:0046872">
    <property type="term" value="F:metal ion binding"/>
    <property type="evidence" value="ECO:0007669"/>
    <property type="project" value="UniProtKB-KW"/>
</dbReference>
<dbReference type="FunFam" id="3.40.50.300:FF:000692">
    <property type="entry name" value="Guanine nucleotide-binding protein subunit alpha"/>
    <property type="match status" value="1"/>
</dbReference>
<evidence type="ECO:0000256" key="1">
    <source>
        <dbReference type="ARBA" id="ARBA00022723"/>
    </source>
</evidence>
<keyword evidence="1" id="KW-0479">Metal-binding</keyword>
<evidence type="ECO:0000313" key="7">
    <source>
        <dbReference type="Proteomes" id="UP001151699"/>
    </source>
</evidence>
<dbReference type="Proteomes" id="UP001151699">
    <property type="component" value="Chromosome A"/>
</dbReference>
<evidence type="ECO:0000256" key="4">
    <source>
        <dbReference type="ARBA" id="ARBA00023224"/>
    </source>
</evidence>
<keyword evidence="2 5" id="KW-0547">Nucleotide-binding</keyword>
<keyword evidence="3 5" id="KW-0342">GTP-binding</keyword>
<dbReference type="OrthoDB" id="5817230at2759"/>
<name>A0A9Q0NAK8_9DIPT</name>
<evidence type="ECO:0000313" key="6">
    <source>
        <dbReference type="EMBL" id="KAJ6645901.1"/>
    </source>
</evidence>
<sequence>STNRLEESKNIFDTIVNNSTFQGNPNSLLDVHEFILAMFLNVRRNRDIAIYHHFTTAVDTNNIQHVFRDVKANILNNNLIALNLH</sequence>
<evidence type="ECO:0000256" key="3">
    <source>
        <dbReference type="ARBA" id="ARBA00023134"/>
    </source>
</evidence>
<dbReference type="GO" id="GO:0005834">
    <property type="term" value="C:heterotrimeric G-protein complex"/>
    <property type="evidence" value="ECO:0007669"/>
    <property type="project" value="TreeGrafter"/>
</dbReference>
<dbReference type="PANTHER" id="PTHR10218:SF360">
    <property type="entry name" value="GUANINE NUCLEOTIDE-BINDING PROTEIN SUBUNIT ALPHA HOMOLOG"/>
    <property type="match status" value="1"/>
</dbReference>
<organism evidence="6 7">
    <name type="scientific">Pseudolycoriella hygida</name>
    <dbReference type="NCBI Taxonomy" id="35572"/>
    <lineage>
        <taxon>Eukaryota</taxon>
        <taxon>Metazoa</taxon>
        <taxon>Ecdysozoa</taxon>
        <taxon>Arthropoda</taxon>
        <taxon>Hexapoda</taxon>
        <taxon>Insecta</taxon>
        <taxon>Pterygota</taxon>
        <taxon>Neoptera</taxon>
        <taxon>Endopterygota</taxon>
        <taxon>Diptera</taxon>
        <taxon>Nematocera</taxon>
        <taxon>Sciaroidea</taxon>
        <taxon>Sciaridae</taxon>
        <taxon>Pseudolycoriella</taxon>
    </lineage>
</organism>
<dbReference type="GO" id="GO:0003924">
    <property type="term" value="F:GTPase activity"/>
    <property type="evidence" value="ECO:0007669"/>
    <property type="project" value="InterPro"/>
</dbReference>